<dbReference type="PRINTS" id="PR00726">
    <property type="entry name" value="LEXASERPTASE"/>
</dbReference>
<dbReference type="Pfam" id="PF00717">
    <property type="entry name" value="Peptidase_S24"/>
    <property type="match status" value="1"/>
</dbReference>
<accession>A0A3N1GTI5</accession>
<evidence type="ECO:0000256" key="4">
    <source>
        <dbReference type="ARBA" id="ARBA00022763"/>
    </source>
</evidence>
<dbReference type="InterPro" id="IPR036390">
    <property type="entry name" value="WH_DNA-bd_sf"/>
</dbReference>
<dbReference type="GO" id="GO:0045892">
    <property type="term" value="P:negative regulation of DNA-templated transcription"/>
    <property type="evidence" value="ECO:0007669"/>
    <property type="project" value="UniProtKB-UniRule"/>
</dbReference>
<dbReference type="GO" id="GO:0006508">
    <property type="term" value="P:proteolysis"/>
    <property type="evidence" value="ECO:0007669"/>
    <property type="project" value="InterPro"/>
</dbReference>
<feature type="DNA-binding region" description="H-T-H motif" evidence="12">
    <location>
        <begin position="52"/>
        <end position="72"/>
    </location>
</feature>
<name>A0A3N1GTI5_9ACTN</name>
<evidence type="ECO:0000256" key="3">
    <source>
        <dbReference type="ARBA" id="ARBA00022705"/>
    </source>
</evidence>
<dbReference type="InterPro" id="IPR006199">
    <property type="entry name" value="LexA_DNA-bd_dom"/>
</dbReference>
<dbReference type="EC" id="3.4.21.88" evidence="12"/>
<dbReference type="Gene3D" id="1.10.10.10">
    <property type="entry name" value="Winged helix-like DNA-binding domain superfamily/Winged helix DNA-binding domain"/>
    <property type="match status" value="1"/>
</dbReference>
<dbReference type="InterPro" id="IPR006197">
    <property type="entry name" value="Peptidase_S24_LexA"/>
</dbReference>
<dbReference type="GO" id="GO:0003677">
    <property type="term" value="F:DNA binding"/>
    <property type="evidence" value="ECO:0007669"/>
    <property type="project" value="UniProtKB-UniRule"/>
</dbReference>
<keyword evidence="6 12" id="KW-0068">Autocatalytic cleavage</keyword>
<dbReference type="EMBL" id="RJKL01000001">
    <property type="protein sequence ID" value="ROP33593.1"/>
    <property type="molecule type" value="Genomic_DNA"/>
</dbReference>
<evidence type="ECO:0000256" key="1">
    <source>
        <dbReference type="ARBA" id="ARBA00007484"/>
    </source>
</evidence>
<feature type="active site" description="For autocatalytic cleavage activity" evidence="12">
    <location>
        <position position="190"/>
    </location>
</feature>
<dbReference type="SUPFAM" id="SSF51306">
    <property type="entry name" value="LexA/Signal peptidase"/>
    <property type="match status" value="1"/>
</dbReference>
<organism evidence="16 17">
    <name type="scientific">Couchioplanes caeruleus</name>
    <dbReference type="NCBI Taxonomy" id="56438"/>
    <lineage>
        <taxon>Bacteria</taxon>
        <taxon>Bacillati</taxon>
        <taxon>Actinomycetota</taxon>
        <taxon>Actinomycetes</taxon>
        <taxon>Micromonosporales</taxon>
        <taxon>Micromonosporaceae</taxon>
        <taxon>Couchioplanes</taxon>
    </lineage>
</organism>
<dbReference type="InterPro" id="IPR039418">
    <property type="entry name" value="LexA-like"/>
</dbReference>
<evidence type="ECO:0000256" key="13">
    <source>
        <dbReference type="RuleBase" id="RU003991"/>
    </source>
</evidence>
<dbReference type="GO" id="GO:0004252">
    <property type="term" value="F:serine-type endopeptidase activity"/>
    <property type="evidence" value="ECO:0007669"/>
    <property type="project" value="UniProtKB-UniRule"/>
</dbReference>
<comment type="catalytic activity">
    <reaction evidence="12">
        <text>Hydrolysis of Ala-|-Gly bond in repressor LexA.</text>
        <dbReference type="EC" id="3.4.21.88"/>
    </reaction>
</comment>
<dbReference type="HAMAP" id="MF_00015">
    <property type="entry name" value="LexA"/>
    <property type="match status" value="1"/>
</dbReference>
<evidence type="ECO:0000256" key="9">
    <source>
        <dbReference type="ARBA" id="ARBA00023163"/>
    </source>
</evidence>
<dbReference type="InterPro" id="IPR036286">
    <property type="entry name" value="LexA/Signal_pep-like_sf"/>
</dbReference>
<evidence type="ECO:0000256" key="6">
    <source>
        <dbReference type="ARBA" id="ARBA00022813"/>
    </source>
</evidence>
<dbReference type="SUPFAM" id="SSF46785">
    <property type="entry name" value="Winged helix' DNA-binding domain"/>
    <property type="match status" value="1"/>
</dbReference>
<dbReference type="PANTHER" id="PTHR33516">
    <property type="entry name" value="LEXA REPRESSOR"/>
    <property type="match status" value="1"/>
</dbReference>
<evidence type="ECO:0000256" key="10">
    <source>
        <dbReference type="ARBA" id="ARBA00023204"/>
    </source>
</evidence>
<dbReference type="InterPro" id="IPR006200">
    <property type="entry name" value="LexA"/>
</dbReference>
<evidence type="ECO:0000313" key="17">
    <source>
        <dbReference type="Proteomes" id="UP000271683"/>
    </source>
</evidence>
<dbReference type="GO" id="GO:0009432">
    <property type="term" value="P:SOS response"/>
    <property type="evidence" value="ECO:0007669"/>
    <property type="project" value="UniProtKB-UniRule"/>
</dbReference>
<dbReference type="Proteomes" id="UP000271683">
    <property type="component" value="Unassembled WGS sequence"/>
</dbReference>
<dbReference type="Gene3D" id="2.10.109.10">
    <property type="entry name" value="Umud Fragment, subunit A"/>
    <property type="match status" value="1"/>
</dbReference>
<dbReference type="InterPro" id="IPR015927">
    <property type="entry name" value="Peptidase_S24_S26A/B/C"/>
</dbReference>
<feature type="site" description="Cleavage; by autolysis" evidence="12">
    <location>
        <begin position="118"/>
        <end position="119"/>
    </location>
</feature>
<keyword evidence="2 12" id="KW-0678">Repressor</keyword>
<keyword evidence="9 12" id="KW-0804">Transcription</keyword>
<evidence type="ECO:0000256" key="12">
    <source>
        <dbReference type="HAMAP-Rule" id="MF_00015"/>
    </source>
</evidence>
<protein>
    <recommendedName>
        <fullName evidence="12">LexA repressor</fullName>
        <ecNumber evidence="12">3.4.21.88</ecNumber>
    </recommendedName>
</protein>
<reference evidence="16 17" key="1">
    <citation type="submission" date="2018-11" db="EMBL/GenBank/DDBJ databases">
        <title>Sequencing the genomes of 1000 actinobacteria strains.</title>
        <authorList>
            <person name="Klenk H.-P."/>
        </authorList>
    </citation>
    <scope>NUCLEOTIDE SEQUENCE [LARGE SCALE GENOMIC DNA]</scope>
    <source>
        <strain evidence="16 17">DSM 43634</strain>
    </source>
</reference>
<keyword evidence="4 12" id="KW-0227">DNA damage</keyword>
<dbReference type="OrthoDB" id="9802364at2"/>
<keyword evidence="8 12" id="KW-0238">DNA-binding</keyword>
<evidence type="ECO:0000313" key="16">
    <source>
        <dbReference type="EMBL" id="ROP33593.1"/>
    </source>
</evidence>
<evidence type="ECO:0000256" key="8">
    <source>
        <dbReference type="ARBA" id="ARBA00023125"/>
    </source>
</evidence>
<dbReference type="GO" id="GO:0006281">
    <property type="term" value="P:DNA repair"/>
    <property type="evidence" value="ECO:0007669"/>
    <property type="project" value="UniProtKB-UniRule"/>
</dbReference>
<dbReference type="FunFam" id="2.10.109.10:FF:000001">
    <property type="entry name" value="LexA repressor"/>
    <property type="match status" value="1"/>
</dbReference>
<dbReference type="GO" id="GO:0006260">
    <property type="term" value="P:DNA replication"/>
    <property type="evidence" value="ECO:0007669"/>
    <property type="project" value="UniProtKB-UniRule"/>
</dbReference>
<dbReference type="Pfam" id="PF01726">
    <property type="entry name" value="LexA_DNA_bind"/>
    <property type="match status" value="1"/>
</dbReference>
<evidence type="ECO:0000256" key="7">
    <source>
        <dbReference type="ARBA" id="ARBA00023015"/>
    </source>
</evidence>
<keyword evidence="3 12" id="KW-0235">DNA replication</keyword>
<evidence type="ECO:0000256" key="5">
    <source>
        <dbReference type="ARBA" id="ARBA00022801"/>
    </source>
</evidence>
<keyword evidence="7 12" id="KW-0805">Transcription regulation</keyword>
<feature type="domain" description="LexA repressor DNA-binding" evidence="15">
    <location>
        <begin position="27"/>
        <end position="89"/>
    </location>
</feature>
<gene>
    <name evidence="12" type="primary">lexA</name>
    <name evidence="16" type="ORF">EDD30_6599</name>
</gene>
<comment type="caution">
    <text evidence="16">The sequence shown here is derived from an EMBL/GenBank/DDBJ whole genome shotgun (WGS) entry which is preliminary data.</text>
</comment>
<dbReference type="AlphaFoldDB" id="A0A3N1GTI5"/>
<comment type="subunit">
    <text evidence="12">Homodimer.</text>
</comment>
<sequence>MLVQLYERRYGDVVTSTSTADDDPESRISARQQRILAFVREWVSQHGYAPSVREIGDAVGLASPSSVKYQLGVLERHGLIRRAANSPRALDLTDRRRPGPAHSGNSAVTIPLLGRIAAGAPLLADDAVEDHLTVPTRMVGHGTLFALTVVGDSMIEAAICDGDVVVVRQQPTVENGEIVAALLGDEATVKVYRRRGRHVELVPRNRHYDVIDGDHAVVLGKVVCVLRTY</sequence>
<dbReference type="PANTHER" id="PTHR33516:SF2">
    <property type="entry name" value="LEXA REPRESSOR-RELATED"/>
    <property type="match status" value="1"/>
</dbReference>
<evidence type="ECO:0000259" key="14">
    <source>
        <dbReference type="Pfam" id="PF00717"/>
    </source>
</evidence>
<feature type="domain" description="Peptidase S24/S26A/S26B/S26C" evidence="14">
    <location>
        <begin position="111"/>
        <end position="223"/>
    </location>
</feature>
<evidence type="ECO:0000256" key="2">
    <source>
        <dbReference type="ARBA" id="ARBA00022491"/>
    </source>
</evidence>
<keyword evidence="11 12" id="KW-0742">SOS response</keyword>
<evidence type="ECO:0000259" key="15">
    <source>
        <dbReference type="Pfam" id="PF01726"/>
    </source>
</evidence>
<dbReference type="NCBIfam" id="TIGR00498">
    <property type="entry name" value="lexA"/>
    <property type="match status" value="1"/>
</dbReference>
<dbReference type="CDD" id="cd06529">
    <property type="entry name" value="S24_LexA-like"/>
    <property type="match status" value="1"/>
</dbReference>
<dbReference type="InterPro" id="IPR036388">
    <property type="entry name" value="WH-like_DNA-bd_sf"/>
</dbReference>
<proteinExistence type="inferred from homology"/>
<keyword evidence="10 12" id="KW-0234">DNA repair</keyword>
<comment type="similarity">
    <text evidence="1 12 13">Belongs to the peptidase S24 family.</text>
</comment>
<keyword evidence="5 12" id="KW-0378">Hydrolase</keyword>
<evidence type="ECO:0000256" key="11">
    <source>
        <dbReference type="ARBA" id="ARBA00023236"/>
    </source>
</evidence>
<feature type="active site" description="For autocatalytic cleavage activity" evidence="12">
    <location>
        <position position="153"/>
    </location>
</feature>
<dbReference type="InterPro" id="IPR050077">
    <property type="entry name" value="LexA_repressor"/>
</dbReference>
<comment type="function">
    <text evidence="12">Represses a number of genes involved in the response to DNA damage (SOS response), including recA and lexA. In the presence of single-stranded DNA, RecA interacts with LexA causing an autocatalytic cleavage which disrupts the DNA-binding part of LexA, leading to derepression of the SOS regulon and eventually DNA repair.</text>
</comment>